<dbReference type="InterPro" id="IPR011990">
    <property type="entry name" value="TPR-like_helical_dom_sf"/>
</dbReference>
<dbReference type="Gene3D" id="3.90.550.10">
    <property type="entry name" value="Spore Coat Polysaccharide Biosynthesis Protein SpsA, Chain A"/>
    <property type="match status" value="1"/>
</dbReference>
<dbReference type="PANTHER" id="PTHR43630:SF2">
    <property type="entry name" value="GLYCOSYLTRANSFERASE"/>
    <property type="match status" value="1"/>
</dbReference>
<reference evidence="2" key="1">
    <citation type="submission" date="2020-10" db="EMBL/GenBank/DDBJ databases">
        <authorList>
            <person name="Gilroy R."/>
        </authorList>
    </citation>
    <scope>NUCLEOTIDE SEQUENCE</scope>
    <source>
        <strain evidence="2">CHK188-20938</strain>
    </source>
</reference>
<evidence type="ECO:0000313" key="3">
    <source>
        <dbReference type="Proteomes" id="UP000824169"/>
    </source>
</evidence>
<dbReference type="PANTHER" id="PTHR43630">
    <property type="entry name" value="POLY-BETA-1,6-N-ACETYL-D-GLUCOSAMINE SYNTHASE"/>
    <property type="match status" value="1"/>
</dbReference>
<name>A0A9D1T9I0_9FIRM</name>
<dbReference type="AlphaFoldDB" id="A0A9D1T9I0"/>
<dbReference type="Pfam" id="PF00535">
    <property type="entry name" value="Glycos_transf_2"/>
    <property type="match status" value="1"/>
</dbReference>
<protein>
    <submittedName>
        <fullName evidence="2">Glycosyltransferase family 2 protein</fullName>
    </submittedName>
</protein>
<dbReference type="InterPro" id="IPR001173">
    <property type="entry name" value="Glyco_trans_2-like"/>
</dbReference>
<dbReference type="Proteomes" id="UP000824169">
    <property type="component" value="Unassembled WGS sequence"/>
</dbReference>
<dbReference type="CDD" id="cd02511">
    <property type="entry name" value="Beta4Glucosyltransferase"/>
    <property type="match status" value="1"/>
</dbReference>
<dbReference type="EMBL" id="DVOO01000008">
    <property type="protein sequence ID" value="HIV24581.1"/>
    <property type="molecule type" value="Genomic_DNA"/>
</dbReference>
<accession>A0A9D1T9I0</accession>
<comment type="caution">
    <text evidence="2">The sequence shown here is derived from an EMBL/GenBank/DDBJ whole genome shotgun (WGS) entry which is preliminary data.</text>
</comment>
<reference evidence="2" key="2">
    <citation type="journal article" date="2021" name="PeerJ">
        <title>Extensive microbial diversity within the chicken gut microbiome revealed by metagenomics and culture.</title>
        <authorList>
            <person name="Gilroy R."/>
            <person name="Ravi A."/>
            <person name="Getino M."/>
            <person name="Pursley I."/>
            <person name="Horton D.L."/>
            <person name="Alikhan N.F."/>
            <person name="Baker D."/>
            <person name="Gharbi K."/>
            <person name="Hall N."/>
            <person name="Watson M."/>
            <person name="Adriaenssens E.M."/>
            <person name="Foster-Nyarko E."/>
            <person name="Jarju S."/>
            <person name="Secka A."/>
            <person name="Antonio M."/>
            <person name="Oren A."/>
            <person name="Chaudhuri R.R."/>
            <person name="La Ragione R."/>
            <person name="Hildebrand F."/>
            <person name="Pallen M.J."/>
        </authorList>
    </citation>
    <scope>NUCLEOTIDE SEQUENCE</scope>
    <source>
        <strain evidence="2">CHK188-20938</strain>
    </source>
</reference>
<evidence type="ECO:0000259" key="1">
    <source>
        <dbReference type="Pfam" id="PF00535"/>
    </source>
</evidence>
<sequence>MITLSLCMILRDEEAVLARCLDTVKDVFDEIILADTGSEDGTKKIAADYTDKIYDFIWEDDFSAARNFAVSRASKDYWMWLDADDLLSPEACEKLRRLKAELSPETDIVMMPYGAAFDERGRPVFTYYRERILKNRPQYRFQGRVHEAVVPSGRIEKADILVEHRPLKEKQKGRNLRIYEKMKEEGVLFTSRDLYYYGRELLENQDYRESEKVLSEFLRRPDGWKEDRIEAARKRAECLWKTGCEEEAAAALLSTFLEDIPRAETCCGLGDFFMKKGRYRQAAWWLEQALQAEKEEDSGAFVMQDCYGYIPAMNLCVCWDRLGDLEKACRYNELAGRYRPEDGAYLSNREYFDRRQNEESGI</sequence>
<dbReference type="Gene3D" id="1.25.40.10">
    <property type="entry name" value="Tetratricopeptide repeat domain"/>
    <property type="match status" value="1"/>
</dbReference>
<organism evidence="2 3">
    <name type="scientific">Candidatus Scatomonas pullistercoris</name>
    <dbReference type="NCBI Taxonomy" id="2840920"/>
    <lineage>
        <taxon>Bacteria</taxon>
        <taxon>Bacillati</taxon>
        <taxon>Bacillota</taxon>
        <taxon>Clostridia</taxon>
        <taxon>Lachnospirales</taxon>
        <taxon>Lachnospiraceae</taxon>
        <taxon>Lachnospiraceae incertae sedis</taxon>
        <taxon>Candidatus Scatomonas</taxon>
    </lineage>
</organism>
<evidence type="ECO:0000313" key="2">
    <source>
        <dbReference type="EMBL" id="HIV24581.1"/>
    </source>
</evidence>
<proteinExistence type="predicted"/>
<feature type="domain" description="Glycosyltransferase 2-like" evidence="1">
    <location>
        <begin position="5"/>
        <end position="126"/>
    </location>
</feature>
<dbReference type="SUPFAM" id="SSF48452">
    <property type="entry name" value="TPR-like"/>
    <property type="match status" value="1"/>
</dbReference>
<dbReference type="SUPFAM" id="SSF53448">
    <property type="entry name" value="Nucleotide-diphospho-sugar transferases"/>
    <property type="match status" value="1"/>
</dbReference>
<gene>
    <name evidence="2" type="ORF">IAB71_02150</name>
</gene>
<dbReference type="InterPro" id="IPR029044">
    <property type="entry name" value="Nucleotide-diphossugar_trans"/>
</dbReference>